<keyword evidence="1" id="KW-0472">Membrane</keyword>
<protein>
    <submittedName>
        <fullName evidence="2">Putative ATP-synthase-associated protein</fullName>
    </submittedName>
</protein>
<gene>
    <name evidence="2" type="ORF">DEO72_LG8g522</name>
</gene>
<dbReference type="Proteomes" id="UP000501690">
    <property type="component" value="Linkage Group LG8"/>
</dbReference>
<keyword evidence="3" id="KW-1185">Reference proteome</keyword>
<keyword evidence="1" id="KW-0812">Transmembrane</keyword>
<feature type="transmembrane region" description="Helical" evidence="1">
    <location>
        <begin position="58"/>
        <end position="78"/>
    </location>
</feature>
<reference evidence="2 3" key="1">
    <citation type="submission" date="2019-04" db="EMBL/GenBank/DDBJ databases">
        <title>An improved genome assembly and genetic linkage map for asparagus bean, Vigna unguiculata ssp. sesquipedialis.</title>
        <authorList>
            <person name="Xia Q."/>
            <person name="Zhang R."/>
            <person name="Dong Y."/>
        </authorList>
    </citation>
    <scope>NUCLEOTIDE SEQUENCE [LARGE SCALE GENOMIC DNA]</scope>
    <source>
        <tissue evidence="2">Leaf</tissue>
    </source>
</reference>
<proteinExistence type="predicted"/>
<evidence type="ECO:0000313" key="3">
    <source>
        <dbReference type="Proteomes" id="UP000501690"/>
    </source>
</evidence>
<dbReference type="PANTHER" id="PTHR35165">
    <property type="entry name" value="OS08G0113900 PROTEIN"/>
    <property type="match status" value="1"/>
</dbReference>
<dbReference type="Pfam" id="PF16594">
    <property type="entry name" value="ATP-synt_Z"/>
    <property type="match status" value="1"/>
</dbReference>
<dbReference type="EMBL" id="CP039352">
    <property type="protein sequence ID" value="QCE02508.1"/>
    <property type="molecule type" value="Genomic_DNA"/>
</dbReference>
<name>A0A4D6MND4_VIGUN</name>
<evidence type="ECO:0000256" key="1">
    <source>
        <dbReference type="SAM" id="Phobius"/>
    </source>
</evidence>
<feature type="transmembrane region" description="Helical" evidence="1">
    <location>
        <begin position="25"/>
        <end position="46"/>
    </location>
</feature>
<dbReference type="PANTHER" id="PTHR35165:SF1">
    <property type="entry name" value="OS04G0577375 PROTEIN"/>
    <property type="match status" value="1"/>
</dbReference>
<organism evidence="2 3">
    <name type="scientific">Vigna unguiculata</name>
    <name type="common">Cowpea</name>
    <dbReference type="NCBI Taxonomy" id="3917"/>
    <lineage>
        <taxon>Eukaryota</taxon>
        <taxon>Viridiplantae</taxon>
        <taxon>Streptophyta</taxon>
        <taxon>Embryophyta</taxon>
        <taxon>Tracheophyta</taxon>
        <taxon>Spermatophyta</taxon>
        <taxon>Magnoliopsida</taxon>
        <taxon>eudicotyledons</taxon>
        <taxon>Gunneridae</taxon>
        <taxon>Pentapetalae</taxon>
        <taxon>rosids</taxon>
        <taxon>fabids</taxon>
        <taxon>Fabales</taxon>
        <taxon>Fabaceae</taxon>
        <taxon>Papilionoideae</taxon>
        <taxon>50 kb inversion clade</taxon>
        <taxon>NPAAA clade</taxon>
        <taxon>indigoferoid/millettioid clade</taxon>
        <taxon>Phaseoleae</taxon>
        <taxon>Vigna</taxon>
    </lineage>
</organism>
<dbReference type="AlphaFoldDB" id="A0A4D6MND4"/>
<dbReference type="InterPro" id="IPR032238">
    <property type="entry name" value="ATP-synth_Z"/>
</dbReference>
<keyword evidence="1" id="KW-1133">Transmembrane helix</keyword>
<evidence type="ECO:0000313" key="2">
    <source>
        <dbReference type="EMBL" id="QCE02508.1"/>
    </source>
</evidence>
<sequence>MRTLEEVGNEECENKEKEGMTKSHYLMIFISSLLISITGGSLLGWWLHKYHPTNAQLWMVPFALILLFTPAIVSLSVIMSGPSIHKNDEEDVLNTNQRIHPLANSLCDPKR</sequence>
<accession>A0A4D6MND4</accession>